<dbReference type="Proteomes" id="UP000694422">
    <property type="component" value="Unplaced"/>
</dbReference>
<keyword evidence="8" id="KW-0206">Cytoskeleton</keyword>
<feature type="compositionally biased region" description="Pro residues" evidence="12">
    <location>
        <begin position="1"/>
        <end position="22"/>
    </location>
</feature>
<evidence type="ECO:0000256" key="10">
    <source>
        <dbReference type="RuleBase" id="RU367040"/>
    </source>
</evidence>
<evidence type="ECO:0000256" key="4">
    <source>
        <dbReference type="ARBA" id="ARBA00022843"/>
    </source>
</evidence>
<evidence type="ECO:0000313" key="14">
    <source>
        <dbReference type="Proteomes" id="UP000694422"/>
    </source>
</evidence>
<dbReference type="GO" id="GO:0005930">
    <property type="term" value="C:axoneme"/>
    <property type="evidence" value="ECO:0007669"/>
    <property type="project" value="UniProtKB-SubCell"/>
</dbReference>
<organism evidence="13 14">
    <name type="scientific">Spermophilus dauricus</name>
    <name type="common">Daurian ground squirrel</name>
    <dbReference type="NCBI Taxonomy" id="99837"/>
    <lineage>
        <taxon>Eukaryota</taxon>
        <taxon>Metazoa</taxon>
        <taxon>Chordata</taxon>
        <taxon>Craniata</taxon>
        <taxon>Vertebrata</taxon>
        <taxon>Euteleostomi</taxon>
        <taxon>Mammalia</taxon>
        <taxon>Eutheria</taxon>
        <taxon>Euarchontoglires</taxon>
        <taxon>Glires</taxon>
        <taxon>Rodentia</taxon>
        <taxon>Sciuromorpha</taxon>
        <taxon>Sciuridae</taxon>
        <taxon>Xerinae</taxon>
        <taxon>Marmotini</taxon>
        <taxon>Spermophilus</taxon>
    </lineage>
</organism>
<evidence type="ECO:0000256" key="1">
    <source>
        <dbReference type="ARBA" id="ARBA00004611"/>
    </source>
</evidence>
<dbReference type="GO" id="GO:0060271">
    <property type="term" value="P:cilium assembly"/>
    <property type="evidence" value="ECO:0007669"/>
    <property type="project" value="UniProtKB-UniRule"/>
</dbReference>
<dbReference type="AlphaFoldDB" id="A0A8C9URB9"/>
<evidence type="ECO:0000256" key="2">
    <source>
        <dbReference type="ARBA" id="ARBA00007209"/>
    </source>
</evidence>
<feature type="coiled-coil region" evidence="11">
    <location>
        <begin position="66"/>
        <end position="107"/>
    </location>
</feature>
<evidence type="ECO:0000256" key="3">
    <source>
        <dbReference type="ARBA" id="ARBA00022490"/>
    </source>
</evidence>
<dbReference type="GO" id="GO:0005634">
    <property type="term" value="C:nucleus"/>
    <property type="evidence" value="ECO:0007669"/>
    <property type="project" value="TreeGrafter"/>
</dbReference>
<comment type="subcellular location">
    <subcellularLocation>
        <location evidence="10">Cytoplasm</location>
        <location evidence="10">Cytoskeleton</location>
        <location evidence="10">Cilium axoneme</location>
    </subcellularLocation>
    <subcellularLocation>
        <location evidence="1">Cytoplasm</location>
        <location evidence="1">Cytoskeleton</location>
        <location evidence="1">Flagellum axoneme</location>
    </subcellularLocation>
</comment>
<dbReference type="PANTHER" id="PTHR19960">
    <property type="entry name" value="TEKTIN"/>
    <property type="match status" value="1"/>
</dbReference>
<keyword evidence="14" id="KW-1185">Reference proteome</keyword>
<keyword evidence="5 10" id="KW-0282">Flagellum</keyword>
<dbReference type="GO" id="GO:0015630">
    <property type="term" value="C:microtubule cytoskeleton"/>
    <property type="evidence" value="ECO:0007669"/>
    <property type="project" value="UniProtKB-UniRule"/>
</dbReference>
<feature type="region of interest" description="Disordered" evidence="12">
    <location>
        <begin position="1"/>
        <end position="27"/>
    </location>
</feature>
<evidence type="ECO:0000256" key="12">
    <source>
        <dbReference type="SAM" id="MobiDB-lite"/>
    </source>
</evidence>
<proteinExistence type="inferred from homology"/>
<evidence type="ECO:0000256" key="6">
    <source>
        <dbReference type="ARBA" id="ARBA00023054"/>
    </source>
</evidence>
<evidence type="ECO:0000256" key="11">
    <source>
        <dbReference type="SAM" id="Coils"/>
    </source>
</evidence>
<protein>
    <recommendedName>
        <fullName evidence="10">Tektin</fullName>
    </recommendedName>
</protein>
<dbReference type="InterPro" id="IPR048256">
    <property type="entry name" value="Tektin-like"/>
</dbReference>
<accession>A0A8C9URB9</accession>
<keyword evidence="6 11" id="KW-0175">Coiled coil</keyword>
<dbReference type="Ensembl" id="ENSSDAT00000018958.1">
    <property type="protein sequence ID" value="ENSSDAP00000016681.1"/>
    <property type="gene ID" value="ENSSDAG00000015109.1"/>
</dbReference>
<dbReference type="Pfam" id="PF03148">
    <property type="entry name" value="Tektin"/>
    <property type="match status" value="1"/>
</dbReference>
<keyword evidence="7 10" id="KW-0969">Cilium</keyword>
<evidence type="ECO:0000256" key="9">
    <source>
        <dbReference type="ARBA" id="ARBA00023273"/>
    </source>
</evidence>
<evidence type="ECO:0000256" key="8">
    <source>
        <dbReference type="ARBA" id="ARBA00023212"/>
    </source>
</evidence>
<sequence>MPSHEGPPQPSSAFRAPPPAPVRPQKQAFTSHSLSWVSFPVGFLPAQSPQLLELCSPPSTHSCASAHRLVSEVEELHMSLDALREKLQEAEQALRNLEDTRLSMEKDIAIKTNSLFIDRQKCMAHRARYPSILQLAGYQ</sequence>
<reference evidence="13" key="1">
    <citation type="submission" date="2025-08" db="UniProtKB">
        <authorList>
            <consortium name="Ensembl"/>
        </authorList>
    </citation>
    <scope>IDENTIFICATION</scope>
</reference>
<evidence type="ECO:0000256" key="5">
    <source>
        <dbReference type="ARBA" id="ARBA00022846"/>
    </source>
</evidence>
<comment type="function">
    <text evidence="10">Microtubule inner protein (MIP) part of the dynein-decorated doublet microtubules (DMTs) in cilia and flagellar axoneme. Forms filamentous polymers in the walls of ciliary and flagellar microtubules. Required for normal sperm mobility.</text>
</comment>
<dbReference type="PRINTS" id="PR00511">
    <property type="entry name" value="TEKTIN"/>
</dbReference>
<dbReference type="PANTHER" id="PTHR19960:SF12">
    <property type="entry name" value="TEKTIN-4"/>
    <property type="match status" value="1"/>
</dbReference>
<evidence type="ECO:0000313" key="13">
    <source>
        <dbReference type="Ensembl" id="ENSSDAP00000016681.1"/>
    </source>
</evidence>
<keyword evidence="9 10" id="KW-0966">Cell projection</keyword>
<comment type="similarity">
    <text evidence="2 10">Belongs to the tektin family.</text>
</comment>
<dbReference type="GO" id="GO:0030317">
    <property type="term" value="P:flagellated sperm motility"/>
    <property type="evidence" value="ECO:0007669"/>
    <property type="project" value="UniProtKB-UniRule"/>
</dbReference>
<dbReference type="InterPro" id="IPR000435">
    <property type="entry name" value="Tektins"/>
</dbReference>
<reference evidence="13" key="2">
    <citation type="submission" date="2025-09" db="UniProtKB">
        <authorList>
            <consortium name="Ensembl"/>
        </authorList>
    </citation>
    <scope>IDENTIFICATION</scope>
</reference>
<keyword evidence="4" id="KW-0832">Ubl conjugation</keyword>
<name>A0A8C9URB9_SPEDA</name>
<evidence type="ECO:0000256" key="7">
    <source>
        <dbReference type="ARBA" id="ARBA00023069"/>
    </source>
</evidence>
<dbReference type="GO" id="GO:0036126">
    <property type="term" value="C:sperm flagellum"/>
    <property type="evidence" value="ECO:0007669"/>
    <property type="project" value="TreeGrafter"/>
</dbReference>
<keyword evidence="3" id="KW-0963">Cytoplasm</keyword>